<dbReference type="EMBL" id="LVVZ01000051">
    <property type="protein sequence ID" value="OKL42254.1"/>
    <property type="molecule type" value="Genomic_DNA"/>
</dbReference>
<feature type="transmembrane region" description="Helical" evidence="6">
    <location>
        <begin position="38"/>
        <end position="60"/>
    </location>
</feature>
<comment type="subcellular location">
    <subcellularLocation>
        <location evidence="1">Cell membrane</location>
        <topology evidence="1">Multi-pass membrane protein</topology>
    </subcellularLocation>
</comment>
<feature type="transmembrane region" description="Helical" evidence="6">
    <location>
        <begin position="72"/>
        <end position="91"/>
    </location>
</feature>
<dbReference type="PANTHER" id="PTHR43124:SF3">
    <property type="entry name" value="CHLORAMPHENICOL EFFLUX PUMP RV0191"/>
    <property type="match status" value="1"/>
</dbReference>
<feature type="transmembrane region" description="Helical" evidence="6">
    <location>
        <begin position="270"/>
        <end position="290"/>
    </location>
</feature>
<evidence type="ECO:0000256" key="5">
    <source>
        <dbReference type="ARBA" id="ARBA00023136"/>
    </source>
</evidence>
<dbReference type="InterPro" id="IPR020846">
    <property type="entry name" value="MFS_dom"/>
</dbReference>
<accession>A0A1U7JC38</accession>
<dbReference type="AlphaFoldDB" id="A0A1U7JC38"/>
<feature type="domain" description="Major facilitator superfamily (MFS) profile" evidence="7">
    <location>
        <begin position="1"/>
        <end position="380"/>
    </location>
</feature>
<protein>
    <submittedName>
        <fullName evidence="8">MFS transporter</fullName>
    </submittedName>
</protein>
<gene>
    <name evidence="8" type="ORF">A3843_00755</name>
</gene>
<evidence type="ECO:0000256" key="1">
    <source>
        <dbReference type="ARBA" id="ARBA00004651"/>
    </source>
</evidence>
<dbReference type="Gene3D" id="1.20.1720.10">
    <property type="entry name" value="Multidrug resistance protein D"/>
    <property type="match status" value="1"/>
</dbReference>
<dbReference type="PANTHER" id="PTHR43124">
    <property type="entry name" value="PURINE EFFLUX PUMP PBUE"/>
    <property type="match status" value="1"/>
</dbReference>
<dbReference type="InterPro" id="IPR011701">
    <property type="entry name" value="MFS"/>
</dbReference>
<dbReference type="InterPro" id="IPR050189">
    <property type="entry name" value="MFS_Efflux_Transporters"/>
</dbReference>
<sequence>MADKPNLPLVIALIMFPQIVETIYSPALPEIAEGYDVTASTAGLTLSLYFVAFAVGIVVWGRSCDTLGRRPTILLGLMVYGVGAAAAFAAASFSVLLVARMVSAFGVAVGSIGTQTVLRDRFIGAELNRVFAPVGIAIAVSPALGMAVGAGMTELASYRGVFAALVVLTFWLLVWVSMRLPETRPPAVSCVPFIATALVMVRDWYIWRSACLVALMNLCLFAYYQLAPFQLEVLGYSSSALVCSGILLTLGSLGGALVNRKLLAAGWAAARLVLISCLLMLVSGVVMANLETSVLFVLPGVLTSFAFALGIPNILASALIAYSDRLGTAGAVLGLIYYLLLGAGLVVSGAVQNLALVLSISGIGALVIASLGQKERGGIF</sequence>
<dbReference type="PROSITE" id="PS50850">
    <property type="entry name" value="MFS"/>
    <property type="match status" value="1"/>
</dbReference>
<dbReference type="Proteomes" id="UP000185783">
    <property type="component" value="Unassembled WGS sequence"/>
</dbReference>
<feature type="transmembrane region" description="Helical" evidence="6">
    <location>
        <begin position="296"/>
        <end position="322"/>
    </location>
</feature>
<evidence type="ECO:0000313" key="8">
    <source>
        <dbReference type="EMBL" id="OKL42254.1"/>
    </source>
</evidence>
<evidence type="ECO:0000256" key="3">
    <source>
        <dbReference type="ARBA" id="ARBA00022692"/>
    </source>
</evidence>
<keyword evidence="3 6" id="KW-0812">Transmembrane</keyword>
<feature type="transmembrane region" description="Helical" evidence="6">
    <location>
        <begin position="329"/>
        <end position="348"/>
    </location>
</feature>
<dbReference type="RefSeq" id="WP_028482111.1">
    <property type="nucleotide sequence ID" value="NZ_LVVZ01000051.1"/>
</dbReference>
<feature type="transmembrane region" description="Helical" evidence="6">
    <location>
        <begin position="97"/>
        <end position="118"/>
    </location>
</feature>
<feature type="transmembrane region" description="Helical" evidence="6">
    <location>
        <begin position="130"/>
        <end position="150"/>
    </location>
</feature>
<organism evidence="8 9">
    <name type="scientific">Pseudovibrio exalbescens</name>
    <dbReference type="NCBI Taxonomy" id="197461"/>
    <lineage>
        <taxon>Bacteria</taxon>
        <taxon>Pseudomonadati</taxon>
        <taxon>Pseudomonadota</taxon>
        <taxon>Alphaproteobacteria</taxon>
        <taxon>Hyphomicrobiales</taxon>
        <taxon>Stappiaceae</taxon>
        <taxon>Pseudovibrio</taxon>
    </lineage>
</organism>
<dbReference type="SUPFAM" id="SSF103473">
    <property type="entry name" value="MFS general substrate transporter"/>
    <property type="match status" value="1"/>
</dbReference>
<evidence type="ECO:0000256" key="2">
    <source>
        <dbReference type="ARBA" id="ARBA00022475"/>
    </source>
</evidence>
<feature type="transmembrane region" description="Helical" evidence="6">
    <location>
        <begin position="205"/>
        <end position="224"/>
    </location>
</feature>
<dbReference type="InterPro" id="IPR036259">
    <property type="entry name" value="MFS_trans_sf"/>
</dbReference>
<evidence type="ECO:0000313" key="9">
    <source>
        <dbReference type="Proteomes" id="UP000185783"/>
    </source>
</evidence>
<feature type="transmembrane region" description="Helical" evidence="6">
    <location>
        <begin position="236"/>
        <end position="258"/>
    </location>
</feature>
<keyword evidence="9" id="KW-1185">Reference proteome</keyword>
<reference evidence="8 9" key="1">
    <citation type="submission" date="2016-03" db="EMBL/GenBank/DDBJ databases">
        <title>Genome sequence of Nesiotobacter sp. nov., a moderately halophilic alphaproteobacterium isolated from the Yellow Sea, China.</title>
        <authorList>
            <person name="Zhang G."/>
            <person name="Zhang R."/>
        </authorList>
    </citation>
    <scope>NUCLEOTIDE SEQUENCE [LARGE SCALE GENOMIC DNA]</scope>
    <source>
        <strain evidence="8 9">WB1-6</strain>
    </source>
</reference>
<keyword evidence="4 6" id="KW-1133">Transmembrane helix</keyword>
<dbReference type="Pfam" id="PF07690">
    <property type="entry name" value="MFS_1"/>
    <property type="match status" value="1"/>
</dbReference>
<name>A0A1U7JC38_9HYPH</name>
<keyword evidence="5 6" id="KW-0472">Membrane</keyword>
<keyword evidence="2" id="KW-1003">Cell membrane</keyword>
<evidence type="ECO:0000256" key="6">
    <source>
        <dbReference type="SAM" id="Phobius"/>
    </source>
</evidence>
<dbReference type="GO" id="GO:0022857">
    <property type="term" value="F:transmembrane transporter activity"/>
    <property type="evidence" value="ECO:0007669"/>
    <property type="project" value="InterPro"/>
</dbReference>
<comment type="caution">
    <text evidence="8">The sequence shown here is derived from an EMBL/GenBank/DDBJ whole genome shotgun (WGS) entry which is preliminary data.</text>
</comment>
<dbReference type="STRING" id="197461.A3843_00755"/>
<feature type="transmembrane region" description="Helical" evidence="6">
    <location>
        <begin position="354"/>
        <end position="372"/>
    </location>
</feature>
<feature type="transmembrane region" description="Helical" evidence="6">
    <location>
        <begin position="156"/>
        <end position="176"/>
    </location>
</feature>
<evidence type="ECO:0000259" key="7">
    <source>
        <dbReference type="PROSITE" id="PS50850"/>
    </source>
</evidence>
<evidence type="ECO:0000256" key="4">
    <source>
        <dbReference type="ARBA" id="ARBA00022989"/>
    </source>
</evidence>
<dbReference type="GO" id="GO:0005886">
    <property type="term" value="C:plasma membrane"/>
    <property type="evidence" value="ECO:0007669"/>
    <property type="project" value="UniProtKB-SubCell"/>
</dbReference>
<proteinExistence type="predicted"/>